<dbReference type="AlphaFoldDB" id="A0A3D8L5C3"/>
<evidence type="ECO:0000256" key="2">
    <source>
        <dbReference type="SAM" id="SignalP"/>
    </source>
</evidence>
<sequence length="623" mass="70527">MTTRRKALFLFLCLISCLSNSKALCQEVPTPQTLEELKSLLESEMKRQHVAGMMLTIATRDSTIYTGGLGYADVDKKVPVTDRHLFRQASITKLFTALGVLSLVDEDKLELDSRLRDIAPEIPFQNEWEEANPVTIAQLMEHSTGFSDKSPMEEFNFEREEIKGLKGLEVLQDHMESRWKPGERHSYSGVNYAILAYVIEKVSSESFQDYMRGKVFSRLGMPDANVSLTDEGSGTYSKGYIWNGSRFQLVPHQPQYNPGYGSLNASAMDFAHALQAYLHDWQTPKEQFLSKEMLHDSETPHTYLSAQAGLHNTYAFGNESREIGGTVFRGHSGSIAGYLSNFLYNRELGLGFAFSVNTFNPGFHRYATDLIARFLTQHLDTPTDPPVYPLQVSEVKPFLGYYRLSSGSDRYMGYFQSLQSTFKLERHQDVLNANFLLGGSMNWKAADSRRLLFTNEWAKDPRIMLLRDGENQPAIVEDTMYFERISAVEAWAPIALLFLCLLIMASSIVFGLVSATRLLLIRKKSLNAYLLRLSPALATLGLLLGIWAISQFIHHITTGVPISDITIMWTTGRYLFAFFTLGSAILLVLRWKSLQSRWLRVYMAAVALCGCYLFTVLVISNWY</sequence>
<feature type="signal peptide" evidence="2">
    <location>
        <begin position="1"/>
        <end position="25"/>
    </location>
</feature>
<evidence type="ECO:0000259" key="3">
    <source>
        <dbReference type="Pfam" id="PF00144"/>
    </source>
</evidence>
<dbReference type="RefSeq" id="WP_115567838.1">
    <property type="nucleotide sequence ID" value="NZ_QRGR01000033.1"/>
</dbReference>
<reference evidence="5" key="1">
    <citation type="submission" date="2018-08" db="EMBL/GenBank/DDBJ databases">
        <authorList>
            <person name="Liu Z.-W."/>
            <person name="Du Z.-J."/>
        </authorList>
    </citation>
    <scope>NUCLEOTIDE SEQUENCE [LARGE SCALE GENOMIC DNA]</scope>
    <source>
        <strain evidence="5">H4X</strain>
    </source>
</reference>
<feature type="transmembrane region" description="Helical" evidence="1">
    <location>
        <begin position="533"/>
        <end position="553"/>
    </location>
</feature>
<keyword evidence="4" id="KW-0378">Hydrolase</keyword>
<protein>
    <submittedName>
        <fullName evidence="4">Class A beta-lactamase-related serine hydrolase</fullName>
    </submittedName>
</protein>
<dbReference type="OrthoDB" id="9793489at2"/>
<proteinExistence type="predicted"/>
<gene>
    <name evidence="4" type="ORF">DXT99_22465</name>
</gene>
<dbReference type="GO" id="GO:0016787">
    <property type="term" value="F:hydrolase activity"/>
    <property type="evidence" value="ECO:0007669"/>
    <property type="project" value="UniProtKB-KW"/>
</dbReference>
<keyword evidence="1" id="KW-0472">Membrane</keyword>
<dbReference type="Gene3D" id="3.40.710.10">
    <property type="entry name" value="DD-peptidase/beta-lactamase superfamily"/>
    <property type="match status" value="1"/>
</dbReference>
<feature type="chain" id="PRO_5017676945" evidence="2">
    <location>
        <begin position="26"/>
        <end position="623"/>
    </location>
</feature>
<dbReference type="EMBL" id="QRGR01000033">
    <property type="protein sequence ID" value="RDV12625.1"/>
    <property type="molecule type" value="Genomic_DNA"/>
</dbReference>
<accession>A0A3D8L5C3</accession>
<comment type="caution">
    <text evidence="4">The sequence shown here is derived from an EMBL/GenBank/DDBJ whole genome shotgun (WGS) entry which is preliminary data.</text>
</comment>
<name>A0A3D8L5C3_9BACT</name>
<keyword evidence="2" id="KW-0732">Signal</keyword>
<dbReference type="InterPro" id="IPR001466">
    <property type="entry name" value="Beta-lactam-related"/>
</dbReference>
<evidence type="ECO:0000256" key="1">
    <source>
        <dbReference type="SAM" id="Phobius"/>
    </source>
</evidence>
<feature type="domain" description="Beta-lactamase-related" evidence="3">
    <location>
        <begin position="38"/>
        <end position="373"/>
    </location>
</feature>
<dbReference type="InterPro" id="IPR050491">
    <property type="entry name" value="AmpC-like"/>
</dbReference>
<keyword evidence="1" id="KW-0812">Transmembrane</keyword>
<organism evidence="4 5">
    <name type="scientific">Pontibacter diazotrophicus</name>
    <dbReference type="NCBI Taxonomy" id="1400979"/>
    <lineage>
        <taxon>Bacteria</taxon>
        <taxon>Pseudomonadati</taxon>
        <taxon>Bacteroidota</taxon>
        <taxon>Cytophagia</taxon>
        <taxon>Cytophagales</taxon>
        <taxon>Hymenobacteraceae</taxon>
        <taxon>Pontibacter</taxon>
    </lineage>
</organism>
<keyword evidence="5" id="KW-1185">Reference proteome</keyword>
<dbReference type="InterPro" id="IPR012338">
    <property type="entry name" value="Beta-lactam/transpept-like"/>
</dbReference>
<dbReference type="Pfam" id="PF00144">
    <property type="entry name" value="Beta-lactamase"/>
    <property type="match status" value="1"/>
</dbReference>
<feature type="transmembrane region" description="Helical" evidence="1">
    <location>
        <begin position="490"/>
        <end position="513"/>
    </location>
</feature>
<evidence type="ECO:0000313" key="5">
    <source>
        <dbReference type="Proteomes" id="UP000256708"/>
    </source>
</evidence>
<feature type="transmembrane region" description="Helical" evidence="1">
    <location>
        <begin position="601"/>
        <end position="622"/>
    </location>
</feature>
<keyword evidence="1" id="KW-1133">Transmembrane helix</keyword>
<dbReference type="PANTHER" id="PTHR46825:SF9">
    <property type="entry name" value="BETA-LACTAMASE-RELATED DOMAIN-CONTAINING PROTEIN"/>
    <property type="match status" value="1"/>
</dbReference>
<dbReference type="SUPFAM" id="SSF56601">
    <property type="entry name" value="beta-lactamase/transpeptidase-like"/>
    <property type="match status" value="1"/>
</dbReference>
<feature type="transmembrane region" description="Helical" evidence="1">
    <location>
        <begin position="573"/>
        <end position="589"/>
    </location>
</feature>
<dbReference type="PANTHER" id="PTHR46825">
    <property type="entry name" value="D-ALANYL-D-ALANINE-CARBOXYPEPTIDASE/ENDOPEPTIDASE AMPH"/>
    <property type="match status" value="1"/>
</dbReference>
<evidence type="ECO:0000313" key="4">
    <source>
        <dbReference type="EMBL" id="RDV12625.1"/>
    </source>
</evidence>
<dbReference type="Proteomes" id="UP000256708">
    <property type="component" value="Unassembled WGS sequence"/>
</dbReference>